<dbReference type="GO" id="GO:0016757">
    <property type="term" value="F:glycosyltransferase activity"/>
    <property type="evidence" value="ECO:0007669"/>
    <property type="project" value="UniProtKB-KW"/>
</dbReference>
<dbReference type="CDD" id="cd04194">
    <property type="entry name" value="GT8_A4GalT_like"/>
    <property type="match status" value="1"/>
</dbReference>
<dbReference type="Proteomes" id="UP000306340">
    <property type="component" value="Unassembled WGS sequence"/>
</dbReference>
<evidence type="ECO:0000256" key="2">
    <source>
        <dbReference type="ARBA" id="ARBA00022679"/>
    </source>
</evidence>
<protein>
    <submittedName>
        <fullName evidence="4">Glycosyltransferase family 8 protein</fullName>
    </submittedName>
</protein>
<dbReference type="PANTHER" id="PTHR13778:SF47">
    <property type="entry name" value="LIPOPOLYSACCHARIDE 1,3-GALACTOSYLTRANSFERASE"/>
    <property type="match status" value="1"/>
</dbReference>
<dbReference type="InterPro" id="IPR029044">
    <property type="entry name" value="Nucleotide-diphossugar_trans"/>
</dbReference>
<organism evidence="4 5">
    <name type="scientific">Cereibacter changlensis</name>
    <dbReference type="NCBI Taxonomy" id="402884"/>
    <lineage>
        <taxon>Bacteria</taxon>
        <taxon>Pseudomonadati</taxon>
        <taxon>Pseudomonadota</taxon>
        <taxon>Alphaproteobacteria</taxon>
        <taxon>Rhodobacterales</taxon>
        <taxon>Paracoccaceae</taxon>
        <taxon>Cereibacter</taxon>
    </lineage>
</organism>
<accession>A0A4U0Z2D8</accession>
<reference evidence="4 5" key="1">
    <citation type="submission" date="2019-04" db="EMBL/GenBank/DDBJ databases">
        <title>Crypto-aerobic microbial life in anoxic (sulfidic) marine sediments.</title>
        <authorList>
            <person name="Bhattacharya S."/>
            <person name="Roy C."/>
            <person name="Mondal N."/>
            <person name="Sarkar J."/>
            <person name="Mandal S."/>
            <person name="Rameez M.J."/>
            <person name="Ghosh W."/>
        </authorList>
    </citation>
    <scope>NUCLEOTIDE SEQUENCE [LARGE SCALE GENOMIC DNA]</scope>
    <source>
        <strain evidence="4 5">SBBC</strain>
    </source>
</reference>
<evidence type="ECO:0000256" key="1">
    <source>
        <dbReference type="ARBA" id="ARBA00022676"/>
    </source>
</evidence>
<proteinExistence type="predicted"/>
<dbReference type="AlphaFoldDB" id="A0A4U0Z2D8"/>
<keyword evidence="2 4" id="KW-0808">Transferase</keyword>
<dbReference type="RefSeq" id="WP_136793480.1">
    <property type="nucleotide sequence ID" value="NZ_SWAU01000168.1"/>
</dbReference>
<keyword evidence="1" id="KW-0328">Glycosyltransferase</keyword>
<sequence>MAVSVESSRPATSRQAVVFCCDENYYPYALYAAAQIAALNPDALFDICICSLSPLPQVPPAMQQAVRTCVLSFDGPDLDFSGDTRRTGVTFLRIALPEALGEDYERILYLDSDIFVQRGGMNDLFRVDLGRHVLAAVRDNLQWRTSRKPVKDFETLGLCQDKYFNAGVILFDTAACRQIGLLQEAAALNERVGGKLLRHDQTLLNGLAHRRWAELSPTWNWQYTWSSRLFEPYIYPHIIHFIGRVKPWNDRSGILPQRFSRDLSNFLETVFPERAPLEIMPSLSPAAPLIAKMLAKHYLSRRRLARHLDRFSSDLSVIE</sequence>
<dbReference type="GO" id="GO:0046872">
    <property type="term" value="F:metal ion binding"/>
    <property type="evidence" value="ECO:0007669"/>
    <property type="project" value="UniProtKB-KW"/>
</dbReference>
<dbReference type="InterPro" id="IPR002495">
    <property type="entry name" value="Glyco_trans_8"/>
</dbReference>
<keyword evidence="3" id="KW-0479">Metal-binding</keyword>
<dbReference type="InterPro" id="IPR050748">
    <property type="entry name" value="Glycosyltrans_8_dom-fam"/>
</dbReference>
<comment type="caution">
    <text evidence="4">The sequence shown here is derived from an EMBL/GenBank/DDBJ whole genome shotgun (WGS) entry which is preliminary data.</text>
</comment>
<dbReference type="SUPFAM" id="SSF53448">
    <property type="entry name" value="Nucleotide-diphospho-sugar transferases"/>
    <property type="match status" value="1"/>
</dbReference>
<evidence type="ECO:0000313" key="4">
    <source>
        <dbReference type="EMBL" id="TKA95593.1"/>
    </source>
</evidence>
<evidence type="ECO:0000313" key="5">
    <source>
        <dbReference type="Proteomes" id="UP000306340"/>
    </source>
</evidence>
<dbReference type="Pfam" id="PF01501">
    <property type="entry name" value="Glyco_transf_8"/>
    <property type="match status" value="1"/>
</dbReference>
<dbReference type="PANTHER" id="PTHR13778">
    <property type="entry name" value="GLYCOSYLTRANSFERASE 8 DOMAIN-CONTAINING PROTEIN"/>
    <property type="match status" value="1"/>
</dbReference>
<dbReference type="Gene3D" id="3.90.550.10">
    <property type="entry name" value="Spore Coat Polysaccharide Biosynthesis Protein SpsA, Chain A"/>
    <property type="match status" value="1"/>
</dbReference>
<name>A0A4U0Z2D8_9RHOB</name>
<gene>
    <name evidence="4" type="ORF">FAZ78_16030</name>
</gene>
<dbReference type="EMBL" id="SWAU01000168">
    <property type="protein sequence ID" value="TKA95593.1"/>
    <property type="molecule type" value="Genomic_DNA"/>
</dbReference>
<evidence type="ECO:0000256" key="3">
    <source>
        <dbReference type="ARBA" id="ARBA00022723"/>
    </source>
</evidence>